<protein>
    <recommendedName>
        <fullName evidence="9">Leucine--tRNA ligase</fullName>
        <ecNumber evidence="9">6.1.1.4</ecNumber>
    </recommendedName>
    <alternativeName>
        <fullName evidence="9">Leucyl-tRNA synthetase</fullName>
        <shortName evidence="9">LeuRS</shortName>
    </alternativeName>
</protein>
<dbReference type="PROSITE" id="PS00178">
    <property type="entry name" value="AA_TRNA_LIGASE_I"/>
    <property type="match status" value="1"/>
</dbReference>
<dbReference type="InterPro" id="IPR009008">
    <property type="entry name" value="Val/Leu/Ile-tRNA-synth_edit"/>
</dbReference>
<evidence type="ECO:0000256" key="4">
    <source>
        <dbReference type="ARBA" id="ARBA00022741"/>
    </source>
</evidence>
<dbReference type="InterPro" id="IPR015413">
    <property type="entry name" value="Methionyl/Leucyl_tRNA_Synth"/>
</dbReference>
<evidence type="ECO:0000256" key="5">
    <source>
        <dbReference type="ARBA" id="ARBA00022840"/>
    </source>
</evidence>
<dbReference type="Pfam" id="PF00133">
    <property type="entry name" value="tRNA-synt_1"/>
    <property type="match status" value="1"/>
</dbReference>
<evidence type="ECO:0000256" key="2">
    <source>
        <dbReference type="ARBA" id="ARBA00022490"/>
    </source>
</evidence>
<evidence type="ECO:0000259" key="13">
    <source>
        <dbReference type="Pfam" id="PF09334"/>
    </source>
</evidence>
<feature type="domain" description="Leucyl-tRNA synthetase editing" evidence="14">
    <location>
        <begin position="241"/>
        <end position="426"/>
    </location>
</feature>
<dbReference type="Proteomes" id="UP001500102">
    <property type="component" value="Unassembled WGS sequence"/>
</dbReference>
<feature type="short sequence motif" description="'KMSKS' region" evidence="9">
    <location>
        <begin position="606"/>
        <end position="610"/>
    </location>
</feature>
<name>A0ABP5L6K1_9MICC</name>
<evidence type="ECO:0000256" key="10">
    <source>
        <dbReference type="RuleBase" id="RU363035"/>
    </source>
</evidence>
<evidence type="ECO:0000259" key="12">
    <source>
        <dbReference type="Pfam" id="PF08264"/>
    </source>
</evidence>
<keyword evidence="4 9" id="KW-0547">Nucleotide-binding</keyword>
<dbReference type="Gene3D" id="3.10.20.590">
    <property type="match status" value="1"/>
</dbReference>
<dbReference type="SUPFAM" id="SSF52374">
    <property type="entry name" value="Nucleotidylyl transferase"/>
    <property type="match status" value="1"/>
</dbReference>
<comment type="caution">
    <text evidence="15">The sequence shown here is derived from an EMBL/GenBank/DDBJ whole genome shotgun (WGS) entry which is preliminary data.</text>
</comment>
<evidence type="ECO:0000256" key="8">
    <source>
        <dbReference type="ARBA" id="ARBA00047469"/>
    </source>
</evidence>
<dbReference type="NCBIfam" id="TIGR00396">
    <property type="entry name" value="leuS_bact"/>
    <property type="match status" value="1"/>
</dbReference>
<dbReference type="InterPro" id="IPR002300">
    <property type="entry name" value="aa-tRNA-synth_Ia"/>
</dbReference>
<dbReference type="InterPro" id="IPR002302">
    <property type="entry name" value="Leu-tRNA-ligase"/>
</dbReference>
<keyword evidence="3 9" id="KW-0436">Ligase</keyword>
<dbReference type="HAMAP" id="MF_00049_B">
    <property type="entry name" value="Leu_tRNA_synth_B"/>
    <property type="match status" value="1"/>
</dbReference>
<dbReference type="Pfam" id="PF08264">
    <property type="entry name" value="Anticodon_1"/>
    <property type="match status" value="1"/>
</dbReference>
<dbReference type="EMBL" id="BAAAQB010000039">
    <property type="protein sequence ID" value="GAA2142589.1"/>
    <property type="molecule type" value="Genomic_DNA"/>
</dbReference>
<dbReference type="SUPFAM" id="SSF47323">
    <property type="entry name" value="Anticodon-binding domain of a subclass of class I aminoacyl-tRNA synthetases"/>
    <property type="match status" value="1"/>
</dbReference>
<feature type="domain" description="Aminoacyl-tRNA synthetase class Ia" evidence="11">
    <location>
        <begin position="442"/>
        <end position="645"/>
    </location>
</feature>
<evidence type="ECO:0000256" key="1">
    <source>
        <dbReference type="ARBA" id="ARBA00005594"/>
    </source>
</evidence>
<dbReference type="PRINTS" id="PR00985">
    <property type="entry name" value="TRNASYNTHLEU"/>
</dbReference>
<proteinExistence type="inferred from homology"/>
<accession>A0ABP5L6K1</accession>
<sequence>MSVQPETQTGSPAAAAEGPEEGAYSFAAMEAKWPQVWEDLKVFTPLDDGSKERRYVLDMFPYPSGDLHMGHAEAFAMGDVVARYLRQQGYDVLHPIGWDSFGLPAENAAIKRNAHPSEWTYANIDTQAASFKRYAISADWSRRLHTSDPEYYRWTQWLFKRFYERGLAYRKDSPVNWCPKDQTVLANEQVVNGACERCGTPVTKKSLNQWYFKITDYADRLLDDMDELRGHWPERVLAMQKNWIGRSEGAHVNFVIEADGGKAAKDVTVFTTRPDTLYGATFFVVAADAPLAVELVTDEHAAALDAYREQVKALSEIERQSTEREKTGVFTGRYAVNPLNGEKLPVWAADYVLADYGTGAIMAVPAHDQRDLDFAKTFDLPVRAVLDTGEEDPAVSGTATAGEGTLINSGALDGLAKAEAIPAAIAILEQQGTGEKFVNFRLRDWLLSRQRFWGTPIPIIHCPACGEVPVPDDQLPVTLPADLRGEDLSPKGTSPLAAAEAWVNVECPACHGPAKRDTDTMDTFVDSSWYFLRFVSPEFTEGPFDPAKINDWMPVGQYVGGVEHAILHLLYARFFTKVIHDLGMIDADEPFRALLNQGQVLNGGKAMSKSLGNGVDLGEQLDKYGVDAVRLTMIFASPPEDDVDWADVSPSGSAKFLARAWRLGQDVTSEPGVDFATGDRALRTVTHRTIADAQALLDHNKFNVVVAKLMELVNATRKTIDSATGAGGADPAVREAVEAVAVILSLFAPYTAEDLWNVLGHPASVANAGWPTHDDALLVEDTVIAVVQVQGKVRDRLEVSPDISEDDLRELALASENVQRALDGRALRTVIVRAPKLVNIVPA</sequence>
<evidence type="ECO:0000256" key="7">
    <source>
        <dbReference type="ARBA" id="ARBA00023146"/>
    </source>
</evidence>
<dbReference type="SUPFAM" id="SSF50677">
    <property type="entry name" value="ValRS/IleRS/LeuRS editing domain"/>
    <property type="match status" value="1"/>
</dbReference>
<keyword evidence="6 9" id="KW-0648">Protein biosynthesis</keyword>
<dbReference type="CDD" id="cd00812">
    <property type="entry name" value="LeuRS_core"/>
    <property type="match status" value="1"/>
</dbReference>
<keyword evidence="2 9" id="KW-0963">Cytoplasm</keyword>
<comment type="catalytic activity">
    <reaction evidence="8 9">
        <text>tRNA(Leu) + L-leucine + ATP = L-leucyl-tRNA(Leu) + AMP + diphosphate</text>
        <dbReference type="Rhea" id="RHEA:11688"/>
        <dbReference type="Rhea" id="RHEA-COMP:9613"/>
        <dbReference type="Rhea" id="RHEA-COMP:9622"/>
        <dbReference type="ChEBI" id="CHEBI:30616"/>
        <dbReference type="ChEBI" id="CHEBI:33019"/>
        <dbReference type="ChEBI" id="CHEBI:57427"/>
        <dbReference type="ChEBI" id="CHEBI:78442"/>
        <dbReference type="ChEBI" id="CHEBI:78494"/>
        <dbReference type="ChEBI" id="CHEBI:456215"/>
        <dbReference type="EC" id="6.1.1.4"/>
    </reaction>
</comment>
<dbReference type="InterPro" id="IPR025709">
    <property type="entry name" value="Leu_tRNA-synth_edit"/>
</dbReference>
<dbReference type="EC" id="6.1.1.4" evidence="9"/>
<dbReference type="Pfam" id="PF13603">
    <property type="entry name" value="tRNA-synt_1_2"/>
    <property type="match status" value="1"/>
</dbReference>
<feature type="domain" description="Methionyl/Valyl/Leucyl/Isoleucyl-tRNA synthetase anticodon-binding" evidence="12">
    <location>
        <begin position="679"/>
        <end position="804"/>
    </location>
</feature>
<dbReference type="PANTHER" id="PTHR43740:SF2">
    <property type="entry name" value="LEUCINE--TRNA LIGASE, MITOCHONDRIAL"/>
    <property type="match status" value="1"/>
</dbReference>
<feature type="short sequence motif" description="'HIGH' region" evidence="9">
    <location>
        <begin position="61"/>
        <end position="71"/>
    </location>
</feature>
<dbReference type="Gene3D" id="3.90.740.10">
    <property type="entry name" value="Valyl/Leucyl/Isoleucyl-tRNA synthetase, editing domain"/>
    <property type="match status" value="1"/>
</dbReference>
<comment type="similarity">
    <text evidence="1 9 10">Belongs to the class-I aminoacyl-tRNA synthetase family.</text>
</comment>
<dbReference type="Pfam" id="PF09334">
    <property type="entry name" value="tRNA-synt_1g"/>
    <property type="match status" value="1"/>
</dbReference>
<dbReference type="GO" id="GO:0016874">
    <property type="term" value="F:ligase activity"/>
    <property type="evidence" value="ECO:0007669"/>
    <property type="project" value="UniProtKB-KW"/>
</dbReference>
<keyword evidence="7 9" id="KW-0030">Aminoacyl-tRNA synthetase</keyword>
<feature type="binding site" evidence="9">
    <location>
        <position position="609"/>
    </location>
    <ligand>
        <name>ATP</name>
        <dbReference type="ChEBI" id="CHEBI:30616"/>
    </ligand>
</feature>
<dbReference type="RefSeq" id="WP_344367442.1">
    <property type="nucleotide sequence ID" value="NZ_BAAAQB010000039.1"/>
</dbReference>
<keyword evidence="5 9" id="KW-0067">ATP-binding</keyword>
<gene>
    <name evidence="9 15" type="primary">leuS</name>
    <name evidence="15" type="ORF">GCM10009825_32160</name>
</gene>
<dbReference type="InterPro" id="IPR009080">
    <property type="entry name" value="tRNAsynth_Ia_anticodon-bd"/>
</dbReference>
<dbReference type="Gene3D" id="3.40.50.620">
    <property type="entry name" value="HUPs"/>
    <property type="match status" value="2"/>
</dbReference>
<feature type="domain" description="Methionyl/Leucyl tRNA synthetase" evidence="13">
    <location>
        <begin position="60"/>
        <end position="200"/>
    </location>
</feature>
<evidence type="ECO:0000256" key="6">
    <source>
        <dbReference type="ARBA" id="ARBA00022917"/>
    </source>
</evidence>
<dbReference type="InterPro" id="IPR013155">
    <property type="entry name" value="M/V/L/I-tRNA-synth_anticd-bd"/>
</dbReference>
<dbReference type="PANTHER" id="PTHR43740">
    <property type="entry name" value="LEUCYL-TRNA SYNTHETASE"/>
    <property type="match status" value="1"/>
</dbReference>
<organism evidence="15 16">
    <name type="scientific">Arthrobacter humicola</name>
    <dbReference type="NCBI Taxonomy" id="409291"/>
    <lineage>
        <taxon>Bacteria</taxon>
        <taxon>Bacillati</taxon>
        <taxon>Actinomycetota</taxon>
        <taxon>Actinomycetes</taxon>
        <taxon>Micrococcales</taxon>
        <taxon>Micrococcaceae</taxon>
        <taxon>Arthrobacter</taxon>
    </lineage>
</organism>
<dbReference type="Gene3D" id="1.10.730.10">
    <property type="entry name" value="Isoleucyl-tRNA Synthetase, Domain 1"/>
    <property type="match status" value="1"/>
</dbReference>
<evidence type="ECO:0000256" key="9">
    <source>
        <dbReference type="HAMAP-Rule" id="MF_00049"/>
    </source>
</evidence>
<evidence type="ECO:0000256" key="3">
    <source>
        <dbReference type="ARBA" id="ARBA00022598"/>
    </source>
</evidence>
<dbReference type="InterPro" id="IPR001412">
    <property type="entry name" value="aa-tRNA-synth_I_CS"/>
</dbReference>
<evidence type="ECO:0000313" key="15">
    <source>
        <dbReference type="EMBL" id="GAA2142589.1"/>
    </source>
</evidence>
<reference evidence="16" key="1">
    <citation type="journal article" date="2019" name="Int. J. Syst. Evol. Microbiol.">
        <title>The Global Catalogue of Microorganisms (GCM) 10K type strain sequencing project: providing services to taxonomists for standard genome sequencing and annotation.</title>
        <authorList>
            <consortium name="The Broad Institute Genomics Platform"/>
            <consortium name="The Broad Institute Genome Sequencing Center for Infectious Disease"/>
            <person name="Wu L."/>
            <person name="Ma J."/>
        </authorList>
    </citation>
    <scope>NUCLEOTIDE SEQUENCE [LARGE SCALE GENOMIC DNA]</scope>
    <source>
        <strain evidence="16">JCM 15921</strain>
    </source>
</reference>
<evidence type="ECO:0000259" key="11">
    <source>
        <dbReference type="Pfam" id="PF00133"/>
    </source>
</evidence>
<evidence type="ECO:0000313" key="16">
    <source>
        <dbReference type="Proteomes" id="UP001500102"/>
    </source>
</evidence>
<keyword evidence="16" id="KW-1185">Reference proteome</keyword>
<comment type="subcellular location">
    <subcellularLocation>
        <location evidence="9">Cytoplasm</location>
    </subcellularLocation>
</comment>
<dbReference type="CDD" id="cd07958">
    <property type="entry name" value="Anticodon_Ia_Leu_BEm"/>
    <property type="match status" value="1"/>
</dbReference>
<evidence type="ECO:0000259" key="14">
    <source>
        <dbReference type="Pfam" id="PF13603"/>
    </source>
</evidence>
<dbReference type="InterPro" id="IPR014729">
    <property type="entry name" value="Rossmann-like_a/b/a_fold"/>
</dbReference>